<evidence type="ECO:0000256" key="2">
    <source>
        <dbReference type="ARBA" id="ARBA00022490"/>
    </source>
</evidence>
<dbReference type="InterPro" id="IPR013747">
    <property type="entry name" value="ACP_syn_III_C"/>
</dbReference>
<reference evidence="13 14" key="1">
    <citation type="submission" date="2023-06" db="EMBL/GenBank/DDBJ databases">
        <title>Nosocomial Elizabethkingia miricola genome.</title>
        <authorList>
            <person name="Morgado S."/>
            <person name="Fonseca E."/>
            <person name="Freitas F."/>
            <person name="Vicente A.C."/>
        </authorList>
    </citation>
    <scope>NUCLEOTIDE SEQUENCE [LARGE SCALE GENOMIC DNA]</scope>
    <source>
        <strain evidence="13 14">EM15</strain>
    </source>
</reference>
<dbReference type="InterPro" id="IPR013751">
    <property type="entry name" value="ACP_syn_III_N"/>
</dbReference>
<dbReference type="CDD" id="cd00830">
    <property type="entry name" value="KAS_III"/>
    <property type="match status" value="1"/>
</dbReference>
<comment type="subcellular location">
    <subcellularLocation>
        <location evidence="10">Cytoplasm</location>
    </subcellularLocation>
</comment>
<keyword evidence="7 10" id="KW-0275">Fatty acid biosynthesis</keyword>
<dbReference type="EMBL" id="JAUCQJ010000003">
    <property type="protein sequence ID" value="MDQ8749159.1"/>
    <property type="molecule type" value="Genomic_DNA"/>
</dbReference>
<dbReference type="Pfam" id="PF08541">
    <property type="entry name" value="ACP_syn_III_C"/>
    <property type="match status" value="1"/>
</dbReference>
<dbReference type="RefSeq" id="WP_078794045.1">
    <property type="nucleotide sequence ID" value="NZ_JAUCQJ010000003.1"/>
</dbReference>
<keyword evidence="4 10" id="KW-0808">Transferase</keyword>
<dbReference type="GO" id="GO:0005737">
    <property type="term" value="C:cytoplasm"/>
    <property type="evidence" value="ECO:0007669"/>
    <property type="project" value="UniProtKB-SubCell"/>
</dbReference>
<evidence type="ECO:0000313" key="14">
    <source>
        <dbReference type="Proteomes" id="UP001239265"/>
    </source>
</evidence>
<keyword evidence="5 10" id="KW-0276">Fatty acid metabolism</keyword>
<feature type="active site" evidence="10">
    <location>
        <position position="248"/>
    </location>
</feature>
<dbReference type="PANTHER" id="PTHR34069">
    <property type="entry name" value="3-OXOACYL-[ACYL-CARRIER-PROTEIN] SYNTHASE 3"/>
    <property type="match status" value="1"/>
</dbReference>
<comment type="domain">
    <text evidence="10">The last Arg residue of the ACP-binding site is essential for the weak association between ACP/AcpP and FabH.</text>
</comment>
<evidence type="ECO:0000256" key="5">
    <source>
        <dbReference type="ARBA" id="ARBA00022832"/>
    </source>
</evidence>
<proteinExistence type="inferred from homology"/>
<accession>A0ABD5B6Y0</accession>
<sequence>MEATIESIGIYIPENKITNQHFEEIIETSDEWITSRTGIKTRYFSKENEYTSDLCIKAIENLEKEYKKGLTDIDFIIIATSTPDQQFPSVASKIQDRFNIPQAGCVDISAGCAGFVYGIIMAQGLIASGSYKKILVAGTETLSKICDFTDRTTCILFGDGAGAVIVEASEQKQLFSSTTITDGSYGKELYKSEGHASINGENVVNDGKIHQNGRTVFKWAVSTLPVEILRLLEKNKLSLQDITWMIPHSANIRILENVCEELGFPKEKCLQSVTDYGNTSAASIPIAWYNGIKDRKLQPGDLIVLAGFGSGLTFSGICLRNQIANKHLIQ</sequence>
<evidence type="ECO:0000256" key="6">
    <source>
        <dbReference type="ARBA" id="ARBA00023098"/>
    </source>
</evidence>
<dbReference type="Pfam" id="PF08545">
    <property type="entry name" value="ACP_syn_III"/>
    <property type="match status" value="1"/>
</dbReference>
<dbReference type="InterPro" id="IPR016039">
    <property type="entry name" value="Thiolase-like"/>
</dbReference>
<dbReference type="PANTHER" id="PTHR34069:SF2">
    <property type="entry name" value="BETA-KETOACYL-[ACYL-CARRIER-PROTEIN] SYNTHASE III"/>
    <property type="match status" value="1"/>
</dbReference>
<evidence type="ECO:0000256" key="7">
    <source>
        <dbReference type="ARBA" id="ARBA00023160"/>
    </source>
</evidence>
<dbReference type="EC" id="2.3.1.180" evidence="10"/>
<dbReference type="GO" id="GO:0006633">
    <property type="term" value="P:fatty acid biosynthetic process"/>
    <property type="evidence" value="ECO:0007669"/>
    <property type="project" value="UniProtKB-UniRule"/>
</dbReference>
<dbReference type="SUPFAM" id="SSF53901">
    <property type="entry name" value="Thiolase-like"/>
    <property type="match status" value="1"/>
</dbReference>
<dbReference type="Proteomes" id="UP001239265">
    <property type="component" value="Unassembled WGS sequence"/>
</dbReference>
<name>A0ABD5B6Y0_ELIMR</name>
<evidence type="ECO:0000256" key="3">
    <source>
        <dbReference type="ARBA" id="ARBA00022516"/>
    </source>
</evidence>
<evidence type="ECO:0000259" key="11">
    <source>
        <dbReference type="Pfam" id="PF08541"/>
    </source>
</evidence>
<feature type="domain" description="Beta-ketoacyl-[acyl-carrier-protein] synthase III N-terminal" evidence="12">
    <location>
        <begin position="107"/>
        <end position="183"/>
    </location>
</feature>
<comment type="similarity">
    <text evidence="1 10">Belongs to the thiolase-like superfamily. FabH family.</text>
</comment>
<dbReference type="NCBIfam" id="TIGR00747">
    <property type="entry name" value="fabH"/>
    <property type="match status" value="1"/>
</dbReference>
<evidence type="ECO:0000256" key="9">
    <source>
        <dbReference type="ARBA" id="ARBA00023315"/>
    </source>
</evidence>
<evidence type="ECO:0000256" key="10">
    <source>
        <dbReference type="HAMAP-Rule" id="MF_01815"/>
    </source>
</evidence>
<feature type="region of interest" description="ACP-binding" evidence="10">
    <location>
        <begin position="249"/>
        <end position="253"/>
    </location>
</feature>
<dbReference type="HAMAP" id="MF_01815">
    <property type="entry name" value="FabH"/>
    <property type="match status" value="1"/>
</dbReference>
<feature type="active site" evidence="10">
    <location>
        <position position="278"/>
    </location>
</feature>
<evidence type="ECO:0000256" key="4">
    <source>
        <dbReference type="ARBA" id="ARBA00022679"/>
    </source>
</evidence>
<evidence type="ECO:0000256" key="8">
    <source>
        <dbReference type="ARBA" id="ARBA00023268"/>
    </source>
</evidence>
<protein>
    <recommendedName>
        <fullName evidence="10">Beta-ketoacyl-[acyl-carrier-protein] synthase III</fullName>
        <shortName evidence="10">Beta-ketoacyl-ACP synthase III</shortName>
        <shortName evidence="10">KAS III</shortName>
        <ecNumber evidence="10">2.3.1.180</ecNumber>
    </recommendedName>
    <alternativeName>
        <fullName evidence="10">3-oxoacyl-[acyl-carrier-protein] synthase 3</fullName>
    </alternativeName>
    <alternativeName>
        <fullName evidence="10">3-oxoacyl-[acyl-carrier-protein] synthase III</fullName>
    </alternativeName>
</protein>
<comment type="function">
    <text evidence="10">Catalyzes the condensation reaction of fatty acid synthesis by the addition to an acyl acceptor of two carbons from malonyl-ACP. Catalyzes the first condensation reaction which initiates fatty acid synthesis and may therefore play a role in governing the total rate of fatty acid production. Possesses both acetoacetyl-ACP synthase and acetyl transacylase activities. Its substrate specificity determines the biosynthesis of branched-chain and/or straight-chain of fatty acids.</text>
</comment>
<evidence type="ECO:0000313" key="13">
    <source>
        <dbReference type="EMBL" id="MDQ8749159.1"/>
    </source>
</evidence>
<dbReference type="Gene3D" id="3.40.47.10">
    <property type="match status" value="1"/>
</dbReference>
<dbReference type="GO" id="GO:0033818">
    <property type="term" value="F:beta-ketoacyl-acyl-carrier-protein synthase III activity"/>
    <property type="evidence" value="ECO:0007669"/>
    <property type="project" value="UniProtKB-UniRule"/>
</dbReference>
<comment type="pathway">
    <text evidence="10">Lipid metabolism; fatty acid biosynthesis.</text>
</comment>
<feature type="domain" description="Beta-ketoacyl-[acyl-carrier-protein] synthase III C-terminal" evidence="11">
    <location>
        <begin position="232"/>
        <end position="320"/>
    </location>
</feature>
<keyword evidence="3 10" id="KW-0444">Lipid biosynthesis</keyword>
<feature type="active site" evidence="10">
    <location>
        <position position="112"/>
    </location>
</feature>
<dbReference type="NCBIfam" id="NF006829">
    <property type="entry name" value="PRK09352.1"/>
    <property type="match status" value="1"/>
</dbReference>
<gene>
    <name evidence="10" type="primary">fabH</name>
    <name evidence="13" type="ORF">QT385_10950</name>
</gene>
<comment type="caution">
    <text evidence="13">The sequence shown here is derived from an EMBL/GenBank/DDBJ whole genome shotgun (WGS) entry which is preliminary data.</text>
</comment>
<keyword evidence="2 10" id="KW-0963">Cytoplasm</keyword>
<evidence type="ECO:0000256" key="1">
    <source>
        <dbReference type="ARBA" id="ARBA00008642"/>
    </source>
</evidence>
<dbReference type="InterPro" id="IPR004655">
    <property type="entry name" value="FabH"/>
</dbReference>
<organism evidence="13 14">
    <name type="scientific">Elizabethkingia miricola</name>
    <name type="common">Chryseobacterium miricola</name>
    <dbReference type="NCBI Taxonomy" id="172045"/>
    <lineage>
        <taxon>Bacteria</taxon>
        <taxon>Pseudomonadati</taxon>
        <taxon>Bacteroidota</taxon>
        <taxon>Flavobacteriia</taxon>
        <taxon>Flavobacteriales</taxon>
        <taxon>Weeksellaceae</taxon>
        <taxon>Elizabethkingia</taxon>
    </lineage>
</organism>
<keyword evidence="6 10" id="KW-0443">Lipid metabolism</keyword>
<comment type="subunit">
    <text evidence="10">Homodimer.</text>
</comment>
<comment type="catalytic activity">
    <reaction evidence="10">
        <text>malonyl-[ACP] + acetyl-CoA + H(+) = 3-oxobutanoyl-[ACP] + CO2 + CoA</text>
        <dbReference type="Rhea" id="RHEA:12080"/>
        <dbReference type="Rhea" id="RHEA-COMP:9623"/>
        <dbReference type="Rhea" id="RHEA-COMP:9625"/>
        <dbReference type="ChEBI" id="CHEBI:15378"/>
        <dbReference type="ChEBI" id="CHEBI:16526"/>
        <dbReference type="ChEBI" id="CHEBI:57287"/>
        <dbReference type="ChEBI" id="CHEBI:57288"/>
        <dbReference type="ChEBI" id="CHEBI:78449"/>
        <dbReference type="ChEBI" id="CHEBI:78450"/>
        <dbReference type="EC" id="2.3.1.180"/>
    </reaction>
</comment>
<evidence type="ECO:0000259" key="12">
    <source>
        <dbReference type="Pfam" id="PF08545"/>
    </source>
</evidence>
<keyword evidence="8 10" id="KW-0511">Multifunctional enzyme</keyword>
<dbReference type="AlphaFoldDB" id="A0ABD5B6Y0"/>
<keyword evidence="9 10" id="KW-0012">Acyltransferase</keyword>